<evidence type="ECO:0000256" key="2">
    <source>
        <dbReference type="ARBA" id="ARBA00022694"/>
    </source>
</evidence>
<proteinExistence type="predicted"/>
<protein>
    <submittedName>
        <fullName evidence="8">7617_t:CDS:1</fullName>
    </submittedName>
</protein>
<evidence type="ECO:0000256" key="4">
    <source>
        <dbReference type="SAM" id="MobiDB-lite"/>
    </source>
</evidence>
<feature type="domain" description="POPLD" evidence="6">
    <location>
        <begin position="399"/>
        <end position="489"/>
    </location>
</feature>
<dbReference type="PANTHER" id="PTHR22731:SF3">
    <property type="entry name" value="RIBONUCLEASES P_MRP PROTEIN SUBUNIT POP1"/>
    <property type="match status" value="1"/>
</dbReference>
<keyword evidence="3" id="KW-0539">Nucleus</keyword>
<dbReference type="InterPro" id="IPR009723">
    <property type="entry name" value="Pop1_N"/>
</dbReference>
<keyword evidence="9" id="KW-1185">Reference proteome</keyword>
<evidence type="ECO:0000259" key="5">
    <source>
        <dbReference type="Pfam" id="PF06978"/>
    </source>
</evidence>
<dbReference type="Pfam" id="PF22770">
    <property type="entry name" value="POP1_C"/>
    <property type="match status" value="1"/>
</dbReference>
<evidence type="ECO:0000259" key="6">
    <source>
        <dbReference type="Pfam" id="PF08170"/>
    </source>
</evidence>
<dbReference type="GO" id="GO:0000172">
    <property type="term" value="C:ribonuclease MRP complex"/>
    <property type="evidence" value="ECO:0007669"/>
    <property type="project" value="InterPro"/>
</dbReference>
<feature type="compositionally biased region" description="Basic residues" evidence="4">
    <location>
        <begin position="23"/>
        <end position="34"/>
    </location>
</feature>
<feature type="region of interest" description="Disordered" evidence="4">
    <location>
        <begin position="607"/>
        <end position="638"/>
    </location>
</feature>
<dbReference type="InterPro" id="IPR012590">
    <property type="entry name" value="POPLD_dom"/>
</dbReference>
<dbReference type="Proteomes" id="UP000789831">
    <property type="component" value="Unassembled WGS sequence"/>
</dbReference>
<dbReference type="OrthoDB" id="442863at2759"/>
<feature type="compositionally biased region" description="Acidic residues" evidence="4">
    <location>
        <begin position="610"/>
        <end position="620"/>
    </location>
</feature>
<feature type="domain" description="Pop1 N-terminal" evidence="5">
    <location>
        <begin position="41"/>
        <end position="125"/>
    </location>
</feature>
<feature type="region of interest" description="Disordered" evidence="4">
    <location>
        <begin position="1"/>
        <end position="57"/>
    </location>
</feature>
<feature type="compositionally biased region" description="Basic and acidic residues" evidence="4">
    <location>
        <begin position="621"/>
        <end position="631"/>
    </location>
</feature>
<dbReference type="Pfam" id="PF08170">
    <property type="entry name" value="POPLD"/>
    <property type="match status" value="1"/>
</dbReference>
<evidence type="ECO:0000256" key="1">
    <source>
        <dbReference type="ARBA" id="ARBA00004123"/>
    </source>
</evidence>
<dbReference type="PANTHER" id="PTHR22731">
    <property type="entry name" value="RIBONUCLEASES P/MRP PROTEIN SUBUNIT POP1"/>
    <property type="match status" value="1"/>
</dbReference>
<sequence>MSDALERRKQAKNLKASQSLPSHLRRRAASHNVKRLPMEQNKTKISRRKKRRPGSLVEEYTRRQAKIRWLETHIWHTKRMKMIEIWGYKLAEHPSEKSIKSSYRASSHLSIINDVSYFGFIKLTGEQTHLIKLFNSVTDPTLPSIGSEKYLKGKRQCYTYLYYFSKYPTHLVSPMNLIWQPRNEIDDVSQNILVWIHPSAFDEAISVFNEAIKYLGLEEDIILKNLQTELLMFEITGPRSTALLQSVLDLDEENTNASQSNKVWKALQDLRTSASLPHGVVLGLEIIDPRLSFPKKVPSRTDIISEASQQNLQEILNYWPDNVAASELWDDEKRKLLKENKISDGDLNKRRSQNLIPGQKLLPLAEDARIPILLVQRGAQTSQVQQQQQRQYPSEYTCGWNIILPVGWGMAFWKSFIFAGAWVGGLRERHNFHFEAGLSYFPCDYPGTKSYDEYSLQEKTKAEDAYNKHPPAKRPNFKKLFVSSPFEAPFHDMLRSNESLLSSEQDDEKIGQPPPKNTKKIWILQGEKNLRLLKESANLDEFKEKLVGQIKDRTSSRVLNEHSLDISKAVVRVRVDFLARGVVGSRAIIYKVEKDSYDYWMTRNQSRDSDFEDSEDSDDNDTVKEKKDKKSSYHIPPDSDTIGYVTTGQFSFNKGHGFAIGCCSMAAIHDLLKKQISSKSSTESKSGQRSTMIVNMKMVVLVRKTTSMTSQPASIELLQ</sequence>
<feature type="compositionally biased region" description="Basic residues" evidence="4">
    <location>
        <begin position="44"/>
        <end position="53"/>
    </location>
</feature>
<dbReference type="EMBL" id="CAJVPL010000037">
    <property type="protein sequence ID" value="CAG8436872.1"/>
    <property type="molecule type" value="Genomic_DNA"/>
</dbReference>
<evidence type="ECO:0000259" key="7">
    <source>
        <dbReference type="Pfam" id="PF22770"/>
    </source>
</evidence>
<dbReference type="Pfam" id="PF06978">
    <property type="entry name" value="POP1_N"/>
    <property type="match status" value="1"/>
</dbReference>
<comment type="caution">
    <text evidence="8">The sequence shown here is derived from an EMBL/GenBank/DDBJ whole genome shotgun (WGS) entry which is preliminary data.</text>
</comment>
<name>A0A9N8YP67_9GLOM</name>
<accession>A0A9N8YP67</accession>
<dbReference type="GO" id="GO:0001682">
    <property type="term" value="P:tRNA 5'-leader removal"/>
    <property type="evidence" value="ECO:0007669"/>
    <property type="project" value="InterPro"/>
</dbReference>
<keyword evidence="2" id="KW-0819">tRNA processing</keyword>
<dbReference type="SUPFAM" id="SSF103025">
    <property type="entry name" value="Folate-binding domain"/>
    <property type="match status" value="1"/>
</dbReference>
<reference evidence="8" key="1">
    <citation type="submission" date="2021-06" db="EMBL/GenBank/DDBJ databases">
        <authorList>
            <person name="Kallberg Y."/>
            <person name="Tangrot J."/>
            <person name="Rosling A."/>
        </authorList>
    </citation>
    <scope>NUCLEOTIDE SEQUENCE</scope>
    <source>
        <strain evidence="8">MT106</strain>
    </source>
</reference>
<dbReference type="GO" id="GO:0005655">
    <property type="term" value="C:nucleolar ribonuclease P complex"/>
    <property type="evidence" value="ECO:0007669"/>
    <property type="project" value="InterPro"/>
</dbReference>
<comment type="subcellular location">
    <subcellularLocation>
        <location evidence="1">Nucleus</location>
    </subcellularLocation>
</comment>
<evidence type="ECO:0000313" key="8">
    <source>
        <dbReference type="EMBL" id="CAG8436872.1"/>
    </source>
</evidence>
<dbReference type="InterPro" id="IPR039182">
    <property type="entry name" value="Pop1"/>
</dbReference>
<evidence type="ECO:0000256" key="3">
    <source>
        <dbReference type="ARBA" id="ARBA00023242"/>
    </source>
</evidence>
<organism evidence="8 9">
    <name type="scientific">Ambispora gerdemannii</name>
    <dbReference type="NCBI Taxonomy" id="144530"/>
    <lineage>
        <taxon>Eukaryota</taxon>
        <taxon>Fungi</taxon>
        <taxon>Fungi incertae sedis</taxon>
        <taxon>Mucoromycota</taxon>
        <taxon>Glomeromycotina</taxon>
        <taxon>Glomeromycetes</taxon>
        <taxon>Archaeosporales</taxon>
        <taxon>Ambisporaceae</taxon>
        <taxon>Ambispora</taxon>
    </lineage>
</organism>
<evidence type="ECO:0000313" key="9">
    <source>
        <dbReference type="Proteomes" id="UP000789831"/>
    </source>
</evidence>
<dbReference type="AlphaFoldDB" id="A0A9N8YP67"/>
<gene>
    <name evidence="8" type="ORF">AGERDE_LOCUS706</name>
</gene>
<dbReference type="InterPro" id="IPR055079">
    <property type="entry name" value="POP1_C"/>
</dbReference>
<feature type="domain" description="POP1 C-terminal" evidence="7">
    <location>
        <begin position="612"/>
        <end position="717"/>
    </location>
</feature>